<dbReference type="AlphaFoldDB" id="A0A0F9SUW7"/>
<protein>
    <submittedName>
        <fullName evidence="1">Uncharacterized protein</fullName>
    </submittedName>
</protein>
<dbReference type="EMBL" id="LAZR01002216">
    <property type="protein sequence ID" value="KKN32953.1"/>
    <property type="molecule type" value="Genomic_DNA"/>
</dbReference>
<reference evidence="1" key="1">
    <citation type="journal article" date="2015" name="Nature">
        <title>Complex archaea that bridge the gap between prokaryotes and eukaryotes.</title>
        <authorList>
            <person name="Spang A."/>
            <person name="Saw J.H."/>
            <person name="Jorgensen S.L."/>
            <person name="Zaremba-Niedzwiedzka K."/>
            <person name="Martijn J."/>
            <person name="Lind A.E."/>
            <person name="van Eijk R."/>
            <person name="Schleper C."/>
            <person name="Guy L."/>
            <person name="Ettema T.J."/>
        </authorList>
    </citation>
    <scope>NUCLEOTIDE SEQUENCE</scope>
</reference>
<sequence>MADELKNIPLTGLVFECLAKGLTYEGQDAEELRKKLSPKP</sequence>
<evidence type="ECO:0000313" key="1">
    <source>
        <dbReference type="EMBL" id="KKN32953.1"/>
    </source>
</evidence>
<accession>A0A0F9SUW7</accession>
<comment type="caution">
    <text evidence="1">The sequence shown here is derived from an EMBL/GenBank/DDBJ whole genome shotgun (WGS) entry which is preliminary data.</text>
</comment>
<organism evidence="1">
    <name type="scientific">marine sediment metagenome</name>
    <dbReference type="NCBI Taxonomy" id="412755"/>
    <lineage>
        <taxon>unclassified sequences</taxon>
        <taxon>metagenomes</taxon>
        <taxon>ecological metagenomes</taxon>
    </lineage>
</organism>
<proteinExistence type="predicted"/>
<gene>
    <name evidence="1" type="ORF">LCGC14_0808620</name>
</gene>
<name>A0A0F9SUW7_9ZZZZ</name>